<sequence length="529" mass="58845">MYAFSSSNAFASTRSRRVTAEAYDLHRSVPADRWCVTYLDLAFLRREVHFGLQSGEIRPEPGEDASDAYGPSIYTVTEQYVKPVTRRAGKMSWALMRHPAGLKCEVFISHAWQEGVFEFLAKVRHSWPRGMRSAWCCMLANPQNLDISSFLVSPKTSPFAIALNSCKALLGAGLGALARVLEARRSYYFLPACTELVLGFCFVINNDGMRRVMHFVGVVLCWILLVRDFGGVLAGFVGHQVKGFPSDDGEVRVVRCFFWLMTSIAFSLMEVDRINARSSVAESEELRLGYEGSIQYARCSQEADAVSIRREISDQVDQVDHAIHVLLAAGMSTPALREIARSVDIRHAAFAEITGAMFLLGPFATTAISTTVVDMLRCECLWHRVVLVIVSILSRLMLFALLCRSDWDEERFILKVMNKFLSVAVICWLSTLPFLLSLHVSKPGCALFWLFVSDFLLLSMLCIAILGIRGTARLPFGRQILQIIFSRGRNTLLSSVDPEAYELASSGSEIPDTDSDCGSGSSDEFALES</sequence>
<gene>
    <name evidence="3" type="ORF">SNAT2548_LOCUS1359</name>
</gene>
<dbReference type="AlphaFoldDB" id="A0A812H0Q6"/>
<proteinExistence type="predicted"/>
<name>A0A812H0Q6_9DINO</name>
<dbReference type="Proteomes" id="UP000604046">
    <property type="component" value="Unassembled WGS sequence"/>
</dbReference>
<protein>
    <submittedName>
        <fullName evidence="3">Uncharacterized protein</fullName>
    </submittedName>
</protein>
<feature type="transmembrane region" description="Helical" evidence="2">
    <location>
        <begin position="251"/>
        <end position="269"/>
    </location>
</feature>
<keyword evidence="2" id="KW-0472">Membrane</keyword>
<feature type="transmembrane region" description="Helical" evidence="2">
    <location>
        <begin position="349"/>
        <end position="369"/>
    </location>
</feature>
<feature type="transmembrane region" description="Helical" evidence="2">
    <location>
        <begin position="216"/>
        <end position="239"/>
    </location>
</feature>
<feature type="transmembrane region" description="Helical" evidence="2">
    <location>
        <begin position="187"/>
        <end position="204"/>
    </location>
</feature>
<keyword evidence="4" id="KW-1185">Reference proteome</keyword>
<evidence type="ECO:0000256" key="2">
    <source>
        <dbReference type="SAM" id="Phobius"/>
    </source>
</evidence>
<evidence type="ECO:0000313" key="3">
    <source>
        <dbReference type="EMBL" id="CAE6945037.1"/>
    </source>
</evidence>
<dbReference type="OrthoDB" id="10419554at2759"/>
<accession>A0A812H0Q6</accession>
<keyword evidence="2" id="KW-0812">Transmembrane</keyword>
<evidence type="ECO:0000313" key="4">
    <source>
        <dbReference type="Proteomes" id="UP000604046"/>
    </source>
</evidence>
<evidence type="ECO:0000256" key="1">
    <source>
        <dbReference type="SAM" id="MobiDB-lite"/>
    </source>
</evidence>
<keyword evidence="2" id="KW-1133">Transmembrane helix</keyword>
<feature type="region of interest" description="Disordered" evidence="1">
    <location>
        <begin position="504"/>
        <end position="529"/>
    </location>
</feature>
<organism evidence="3 4">
    <name type="scientific">Symbiodinium natans</name>
    <dbReference type="NCBI Taxonomy" id="878477"/>
    <lineage>
        <taxon>Eukaryota</taxon>
        <taxon>Sar</taxon>
        <taxon>Alveolata</taxon>
        <taxon>Dinophyceae</taxon>
        <taxon>Suessiales</taxon>
        <taxon>Symbiodiniaceae</taxon>
        <taxon>Symbiodinium</taxon>
    </lineage>
</organism>
<comment type="caution">
    <text evidence="3">The sequence shown here is derived from an EMBL/GenBank/DDBJ whole genome shotgun (WGS) entry which is preliminary data.</text>
</comment>
<dbReference type="EMBL" id="CAJNDS010000074">
    <property type="protein sequence ID" value="CAE6945037.1"/>
    <property type="molecule type" value="Genomic_DNA"/>
</dbReference>
<feature type="transmembrane region" description="Helical" evidence="2">
    <location>
        <begin position="446"/>
        <end position="468"/>
    </location>
</feature>
<reference evidence="3" key="1">
    <citation type="submission" date="2021-02" db="EMBL/GenBank/DDBJ databases">
        <authorList>
            <person name="Dougan E. K."/>
            <person name="Rhodes N."/>
            <person name="Thang M."/>
            <person name="Chan C."/>
        </authorList>
    </citation>
    <scope>NUCLEOTIDE SEQUENCE</scope>
</reference>
<feature type="transmembrane region" description="Helical" evidence="2">
    <location>
        <begin position="420"/>
        <end position="440"/>
    </location>
</feature>
<feature type="transmembrane region" description="Helical" evidence="2">
    <location>
        <begin position="381"/>
        <end position="400"/>
    </location>
</feature>